<dbReference type="Pfam" id="PF01648">
    <property type="entry name" value="ACPS"/>
    <property type="match status" value="1"/>
</dbReference>
<keyword evidence="2 4" id="KW-0808">Transferase</keyword>
<dbReference type="EMBL" id="JABBXF010000012">
    <property type="protein sequence ID" value="NVK77490.1"/>
    <property type="molecule type" value="Genomic_DNA"/>
</dbReference>
<dbReference type="InterPro" id="IPR008278">
    <property type="entry name" value="4-PPantetheinyl_Trfase_dom"/>
</dbReference>
<dbReference type="Gene3D" id="3.90.470.20">
    <property type="entry name" value="4'-phosphopantetheinyl transferase domain"/>
    <property type="match status" value="2"/>
</dbReference>
<dbReference type="Proteomes" id="UP000587462">
    <property type="component" value="Unassembled WGS sequence"/>
</dbReference>
<protein>
    <submittedName>
        <fullName evidence="4">4'-phosphopantetheinyl transferase superfamily protein</fullName>
    </submittedName>
</protein>
<dbReference type="AlphaFoldDB" id="A0A7Y7E644"/>
<organism evidence="4 5">
    <name type="scientific">Streptomyces morookaense</name>
    <name type="common">Streptoverticillium morookaense</name>
    <dbReference type="NCBI Taxonomy" id="1970"/>
    <lineage>
        <taxon>Bacteria</taxon>
        <taxon>Bacillati</taxon>
        <taxon>Actinomycetota</taxon>
        <taxon>Actinomycetes</taxon>
        <taxon>Kitasatosporales</taxon>
        <taxon>Streptomycetaceae</taxon>
        <taxon>Streptomyces</taxon>
    </lineage>
</organism>
<proteinExistence type="inferred from homology"/>
<name>A0A7Y7E644_STRMO</name>
<dbReference type="RefSeq" id="WP_171079272.1">
    <property type="nucleotide sequence ID" value="NZ_BNBU01000003.1"/>
</dbReference>
<sequence>MAVPPPCRVPAEPSLADALLQNRGPGDSWEPVCDAVDRAGTGVLHAAIADWLPADLDDSRLAAALGTDHARLRQITRPQLRQRFAASRLLLKSAASAVLGTRPEELELAYKPGGRPYLRGIDQLDVSLSHTEELLVVGLTRHSRVGVDVERADRRMLGLGTERQVCTPYELEALQQVPQELRNGELVRLWTLKEAYSKAIGQGLRFRFTEFGFGPRDRQVQMLRPDGSPGVGEEWSFTSWSVGGRYAVSAAVYDPGFGGAPMFRLLPDPGSSAR</sequence>
<dbReference type="InterPro" id="IPR050559">
    <property type="entry name" value="P-Pant_transferase_sf"/>
</dbReference>
<evidence type="ECO:0000313" key="4">
    <source>
        <dbReference type="EMBL" id="NVK77490.1"/>
    </source>
</evidence>
<gene>
    <name evidence="4" type="ORF">HG542_07415</name>
</gene>
<comment type="caution">
    <text evidence="4">The sequence shown here is derived from an EMBL/GenBank/DDBJ whole genome shotgun (WGS) entry which is preliminary data.</text>
</comment>
<evidence type="ECO:0000256" key="2">
    <source>
        <dbReference type="ARBA" id="ARBA00022679"/>
    </source>
</evidence>
<dbReference type="GO" id="GO:0008897">
    <property type="term" value="F:holo-[acyl-carrier-protein] synthase activity"/>
    <property type="evidence" value="ECO:0007669"/>
    <property type="project" value="InterPro"/>
</dbReference>
<dbReference type="GO" id="GO:0019878">
    <property type="term" value="P:lysine biosynthetic process via aminoadipic acid"/>
    <property type="evidence" value="ECO:0007669"/>
    <property type="project" value="TreeGrafter"/>
</dbReference>
<dbReference type="PANTHER" id="PTHR12215:SF10">
    <property type="entry name" value="L-AMINOADIPATE-SEMIALDEHYDE DEHYDROGENASE-PHOSPHOPANTETHEINYL TRANSFERASE"/>
    <property type="match status" value="1"/>
</dbReference>
<evidence type="ECO:0000313" key="5">
    <source>
        <dbReference type="Proteomes" id="UP000587462"/>
    </source>
</evidence>
<feature type="domain" description="4'-phosphopantetheinyl transferase" evidence="3">
    <location>
        <begin position="144"/>
        <end position="249"/>
    </location>
</feature>
<dbReference type="PANTHER" id="PTHR12215">
    <property type="entry name" value="PHOSPHOPANTETHEINE TRANSFERASE"/>
    <property type="match status" value="1"/>
</dbReference>
<dbReference type="GO" id="GO:0000287">
    <property type="term" value="F:magnesium ion binding"/>
    <property type="evidence" value="ECO:0007669"/>
    <property type="project" value="InterPro"/>
</dbReference>
<evidence type="ECO:0000256" key="1">
    <source>
        <dbReference type="ARBA" id="ARBA00010990"/>
    </source>
</evidence>
<evidence type="ECO:0000259" key="3">
    <source>
        <dbReference type="Pfam" id="PF01648"/>
    </source>
</evidence>
<comment type="similarity">
    <text evidence="1">Belongs to the P-Pant transferase superfamily. Gsp/Sfp/HetI/AcpT family.</text>
</comment>
<reference evidence="4 5" key="1">
    <citation type="submission" date="2020-04" db="EMBL/GenBank/DDBJ databases">
        <title>Draft Genome Sequence of Streptomyces morookaense DSM 40503, an 8-azaguanine-producing strain.</title>
        <authorList>
            <person name="Qi J."/>
            <person name="Gao J.-M."/>
        </authorList>
    </citation>
    <scope>NUCLEOTIDE SEQUENCE [LARGE SCALE GENOMIC DNA]</scope>
    <source>
        <strain evidence="4 5">DSM 40503</strain>
    </source>
</reference>
<dbReference type="GO" id="GO:0005829">
    <property type="term" value="C:cytosol"/>
    <property type="evidence" value="ECO:0007669"/>
    <property type="project" value="TreeGrafter"/>
</dbReference>
<keyword evidence="5" id="KW-1185">Reference proteome</keyword>
<accession>A0A7Y7E644</accession>
<dbReference type="SUPFAM" id="SSF56214">
    <property type="entry name" value="4'-phosphopantetheinyl transferase"/>
    <property type="match status" value="2"/>
</dbReference>
<dbReference type="InterPro" id="IPR037143">
    <property type="entry name" value="4-PPantetheinyl_Trfase_dom_sf"/>
</dbReference>